<feature type="compositionally biased region" description="Low complexity" evidence="2">
    <location>
        <begin position="119"/>
        <end position="134"/>
    </location>
</feature>
<dbReference type="Pfam" id="PF00665">
    <property type="entry name" value="rve"/>
    <property type="match status" value="1"/>
</dbReference>
<accession>A0A6D2HGS3</accession>
<keyword evidence="1" id="KW-0378">Hydrolase</keyword>
<dbReference type="Pfam" id="PF13976">
    <property type="entry name" value="gag_pre-integrs"/>
    <property type="match status" value="1"/>
</dbReference>
<reference evidence="4" key="1">
    <citation type="submission" date="2020-01" db="EMBL/GenBank/DDBJ databases">
        <authorList>
            <person name="Mishra B."/>
        </authorList>
    </citation>
    <scope>NUCLEOTIDE SEQUENCE [LARGE SCALE GENOMIC DNA]</scope>
</reference>
<dbReference type="EMBL" id="CACVBM020000011">
    <property type="protein sequence ID" value="CAA7012858.1"/>
    <property type="molecule type" value="Genomic_DNA"/>
</dbReference>
<dbReference type="CDD" id="cd09272">
    <property type="entry name" value="RNase_HI_RT_Ty1"/>
    <property type="match status" value="1"/>
</dbReference>
<dbReference type="SUPFAM" id="SSF53098">
    <property type="entry name" value="Ribonuclease H-like"/>
    <property type="match status" value="1"/>
</dbReference>
<dbReference type="PANTHER" id="PTHR11439:SF494">
    <property type="entry name" value="CYSTEINE-RICH RLK (RECEPTOR-LIKE PROTEIN KINASE) 8"/>
    <property type="match status" value="1"/>
</dbReference>
<dbReference type="InterPro" id="IPR036397">
    <property type="entry name" value="RNaseH_sf"/>
</dbReference>
<dbReference type="Pfam" id="PF25597">
    <property type="entry name" value="SH3_retrovirus"/>
    <property type="match status" value="1"/>
</dbReference>
<feature type="domain" description="Integrase catalytic" evidence="3">
    <location>
        <begin position="438"/>
        <end position="610"/>
    </location>
</feature>
<gene>
    <name evidence="4" type="ORF">MERR_LOCUS92</name>
</gene>
<protein>
    <recommendedName>
        <fullName evidence="3">Integrase catalytic domain-containing protein</fullName>
    </recommendedName>
</protein>
<feature type="compositionally biased region" description="Polar residues" evidence="2">
    <location>
        <begin position="135"/>
        <end position="151"/>
    </location>
</feature>
<organism evidence="4 5">
    <name type="scientific">Microthlaspi erraticum</name>
    <dbReference type="NCBI Taxonomy" id="1685480"/>
    <lineage>
        <taxon>Eukaryota</taxon>
        <taxon>Viridiplantae</taxon>
        <taxon>Streptophyta</taxon>
        <taxon>Embryophyta</taxon>
        <taxon>Tracheophyta</taxon>
        <taxon>Spermatophyta</taxon>
        <taxon>Magnoliopsida</taxon>
        <taxon>eudicotyledons</taxon>
        <taxon>Gunneridae</taxon>
        <taxon>Pentapetalae</taxon>
        <taxon>rosids</taxon>
        <taxon>malvids</taxon>
        <taxon>Brassicales</taxon>
        <taxon>Brassicaceae</taxon>
        <taxon>Coluteocarpeae</taxon>
        <taxon>Microthlaspi</taxon>
    </lineage>
</organism>
<feature type="region of interest" description="Disordered" evidence="2">
    <location>
        <begin position="114"/>
        <end position="151"/>
    </location>
</feature>
<dbReference type="SUPFAM" id="SSF56672">
    <property type="entry name" value="DNA/RNA polymerases"/>
    <property type="match status" value="1"/>
</dbReference>
<dbReference type="Proteomes" id="UP000467841">
    <property type="component" value="Unassembled WGS sequence"/>
</dbReference>
<proteinExistence type="predicted"/>
<dbReference type="GO" id="GO:0003676">
    <property type="term" value="F:nucleic acid binding"/>
    <property type="evidence" value="ECO:0007669"/>
    <property type="project" value="InterPro"/>
</dbReference>
<keyword evidence="5" id="KW-1185">Reference proteome</keyword>
<dbReference type="InterPro" id="IPR057670">
    <property type="entry name" value="SH3_retrovirus"/>
</dbReference>
<dbReference type="GO" id="GO:0004190">
    <property type="term" value="F:aspartic-type endopeptidase activity"/>
    <property type="evidence" value="ECO:0007669"/>
    <property type="project" value="UniProtKB-KW"/>
</dbReference>
<dbReference type="InterPro" id="IPR012337">
    <property type="entry name" value="RNaseH-like_sf"/>
</dbReference>
<evidence type="ECO:0000256" key="2">
    <source>
        <dbReference type="SAM" id="MobiDB-lite"/>
    </source>
</evidence>
<evidence type="ECO:0000313" key="5">
    <source>
        <dbReference type="Proteomes" id="UP000467841"/>
    </source>
</evidence>
<evidence type="ECO:0000259" key="3">
    <source>
        <dbReference type="PROSITE" id="PS50994"/>
    </source>
</evidence>
<feature type="compositionally biased region" description="Low complexity" evidence="2">
    <location>
        <begin position="720"/>
        <end position="749"/>
    </location>
</feature>
<dbReference type="PROSITE" id="PS50994">
    <property type="entry name" value="INTEGRASE"/>
    <property type="match status" value="1"/>
</dbReference>
<evidence type="ECO:0000256" key="1">
    <source>
        <dbReference type="ARBA" id="ARBA00022750"/>
    </source>
</evidence>
<dbReference type="PANTHER" id="PTHR11439">
    <property type="entry name" value="GAG-POL-RELATED RETROTRANSPOSON"/>
    <property type="match status" value="1"/>
</dbReference>
<dbReference type="InterPro" id="IPR013103">
    <property type="entry name" value="RVT_2"/>
</dbReference>
<keyword evidence="1" id="KW-0645">Protease</keyword>
<name>A0A6D2HGS3_9BRAS</name>
<feature type="region of interest" description="Disordered" evidence="2">
    <location>
        <begin position="706"/>
        <end position="773"/>
    </location>
</feature>
<dbReference type="Gene3D" id="3.30.420.10">
    <property type="entry name" value="Ribonuclease H-like superfamily/Ribonuclease H"/>
    <property type="match status" value="1"/>
</dbReference>
<dbReference type="InterPro" id="IPR001584">
    <property type="entry name" value="Integrase_cat-core"/>
</dbReference>
<dbReference type="Pfam" id="PF07727">
    <property type="entry name" value="RVT_2"/>
    <property type="match status" value="1"/>
</dbReference>
<evidence type="ECO:0000313" key="4">
    <source>
        <dbReference type="EMBL" id="CAA7012858.1"/>
    </source>
</evidence>
<feature type="compositionally biased region" description="Polar residues" evidence="2">
    <location>
        <begin position="750"/>
        <end position="763"/>
    </location>
</feature>
<dbReference type="InterPro" id="IPR025724">
    <property type="entry name" value="GAG-pre-integrase_dom"/>
</dbReference>
<dbReference type="InterPro" id="IPR054722">
    <property type="entry name" value="PolX-like_BBD"/>
</dbReference>
<sequence>MKFLMGFNDAFEPTRRHILMMKPIPSIEDVFNMVAQDERQKSIKPSLRQDNVVFQNSGPHDDTRSLSSEDNVAFATQYNNNYRPRQRPLCTHCCQLGHVVNKCFKLNGYPPGHKFHNASGSNSSSQTSRGSNQTPAQSQNRSQPPSYQKSNTVATVMNAPSTNAINIDLSQLNTDQFQTLLQQLQSHVKSSASLVPVQRASITEGGHMASESSAGIVSSLSLDIPFPSSSLRFENNCLTFQHQCLSSLYNSLPSGSWIIDSGATTHVCSDLSLFSETFSVTGVTVSLPNGIRESISHTGTVHIHSSLTLHNVLHVPSFRFNLISVSSLLKTNDRSAHFYADHCIIQESIQGLMIGRGNLINNLYILQVIADSPVSSNFCGSLLDDGSLWHQRLGHPSPAKLQHISGILHLHKASSPHHCSICPLAKQKRLSFPSNNRLSKSPFDLVHLDVWGPFSVESIEGYKYFLTIVDDCSRVTWIYMMRNKSEVSTIFPAFVKYIQTQYHLTIKIIRSDNAPELAFPKLIHEHDIIHQYSYAYTSQQNSVVERKHQHLHNVARALLFQSNLPLVYWSDCVYTAVFLINRIPSLLLDKLSLFEIISKKTPDYSFLRSFGCLCYVSTLPKDRNKFSTRADACVFLGYPSGCKSYKVLHLDSNIISISRNVVFQENVFPFQNDSSVSSDDVFSRTILPLPIPACLDSPVSNLGPVASSSSRGPALHTLDASHSSFDSASHVPDGSHSSHASASQSNATSPRETVTRGTGQSRLLNGISRPKRASKAPGYLSEYHCSLTHLSQPLATPFDIPSPETIPSSTVYPLSNVLTYSALAPLYQTYVLSYSLETEPMTFKQAMTSPHFRHAMNEELEAMEVNRTWTIESLPPGKNVVGCKWVYTIKYKADGTIERYKARLVAKGFTQQEGVDFTETFSPVAKLTSVKLLLALAAIKGWSLCHMDVSNAFLHSDLDEEIYMSLPQGYTPASGTLPPNPVCRFHKSLYGLKQASRQWYHCLSDVLLRSGFIQSASDNTLFAKHVGDKFTAVLVYVDDIMIASNDEVEVASIKSSLSYEFKIKDLGELRFFLGLEIARSSLGIYVCQRKYTLNLLSDAGLLGCKPSSVPMDPTVKLTKESGTVLPDPTPYRALVGRLLYLTITRPDITFDVHCLSQFMHCPTDVHLAAAHKILRYLKNNPGQGLFYSASSSVCLNAFSDADWGTDTESRRSITGYCVYLGQSLLTWKSKKQDVVSRSSTESEYRSMAQTTCELLWLLQLLTFLRIEVCTSAKLFCDNKSAIYIATNLVFHERTKHVEIDCHTVRDQVKNGFLKLMYVASENQHADIFTKPLHPGPFFSLLNRMSVSSLFSSQCGSETSA</sequence>
<keyword evidence="1" id="KW-0064">Aspartyl protease</keyword>
<dbReference type="OrthoDB" id="1112135at2759"/>
<comment type="caution">
    <text evidence="4">The sequence shown here is derived from an EMBL/GenBank/DDBJ whole genome shotgun (WGS) entry which is preliminary data.</text>
</comment>
<dbReference type="GO" id="GO:0015074">
    <property type="term" value="P:DNA integration"/>
    <property type="evidence" value="ECO:0007669"/>
    <property type="project" value="InterPro"/>
</dbReference>
<dbReference type="InterPro" id="IPR043502">
    <property type="entry name" value="DNA/RNA_pol_sf"/>
</dbReference>
<dbReference type="Pfam" id="PF22936">
    <property type="entry name" value="Pol_BBD"/>
    <property type="match status" value="1"/>
</dbReference>